<proteinExistence type="predicted"/>
<sequence>MRSVKLFEELRSSERGFTDRWYVSNGEQSVGPVSLDQLARGIENGVVPLDSFVRNEAWTVWRPLSDIAMVTVADAATPAVQPDDEFAADDDDTVPLSGERTSPRTGTATRPVARPGAAHR</sequence>
<dbReference type="InterPro" id="IPR025640">
    <property type="entry name" value="GYF_2"/>
</dbReference>
<dbReference type="Proteomes" id="UP000075260">
    <property type="component" value="Unassembled WGS sequence"/>
</dbReference>
<dbReference type="EMBL" id="JEMA01000572">
    <property type="protein sequence ID" value="KYF68415.1"/>
    <property type="molecule type" value="Genomic_DNA"/>
</dbReference>
<dbReference type="RefSeq" id="WP_061609137.1">
    <property type="nucleotide sequence ID" value="NZ_JEMA01000572.1"/>
</dbReference>
<feature type="region of interest" description="Disordered" evidence="1">
    <location>
        <begin position="78"/>
        <end position="120"/>
    </location>
</feature>
<evidence type="ECO:0000313" key="3">
    <source>
        <dbReference type="EMBL" id="KYF68415.1"/>
    </source>
</evidence>
<comment type="caution">
    <text evidence="3">The sequence shown here is derived from an EMBL/GenBank/DDBJ whole genome shotgun (WGS) entry which is preliminary data.</text>
</comment>
<feature type="domain" description="GYF" evidence="2">
    <location>
        <begin position="21"/>
        <end position="68"/>
    </location>
</feature>
<reference evidence="3 4" key="1">
    <citation type="submission" date="2014-02" db="EMBL/GenBank/DDBJ databases">
        <title>The small core and large imbalanced accessory genome model reveals a collaborative survival strategy of Sorangium cellulosum strains in nature.</title>
        <authorList>
            <person name="Han K."/>
            <person name="Peng R."/>
            <person name="Blom J."/>
            <person name="Li Y.-Z."/>
        </authorList>
    </citation>
    <scope>NUCLEOTIDE SEQUENCE [LARGE SCALE GENOMIC DNA]</scope>
    <source>
        <strain evidence="3 4">So0008-312</strain>
    </source>
</reference>
<feature type="compositionally biased region" description="Polar residues" evidence="1">
    <location>
        <begin position="99"/>
        <end position="108"/>
    </location>
</feature>
<feature type="compositionally biased region" description="Acidic residues" evidence="1">
    <location>
        <begin position="82"/>
        <end position="93"/>
    </location>
</feature>
<dbReference type="OrthoDB" id="5521755at2"/>
<evidence type="ECO:0000256" key="1">
    <source>
        <dbReference type="SAM" id="MobiDB-lite"/>
    </source>
</evidence>
<evidence type="ECO:0000259" key="2">
    <source>
        <dbReference type="Pfam" id="PF14237"/>
    </source>
</evidence>
<gene>
    <name evidence="3" type="ORF">BE15_26840</name>
</gene>
<name>A0A150QK82_SORCE</name>
<evidence type="ECO:0000313" key="4">
    <source>
        <dbReference type="Proteomes" id="UP000075260"/>
    </source>
</evidence>
<dbReference type="AlphaFoldDB" id="A0A150QK82"/>
<dbReference type="Pfam" id="PF14237">
    <property type="entry name" value="GYF_2"/>
    <property type="match status" value="1"/>
</dbReference>
<protein>
    <recommendedName>
        <fullName evidence="2">GYF domain-containing protein</fullName>
    </recommendedName>
</protein>
<organism evidence="3 4">
    <name type="scientific">Sorangium cellulosum</name>
    <name type="common">Polyangium cellulosum</name>
    <dbReference type="NCBI Taxonomy" id="56"/>
    <lineage>
        <taxon>Bacteria</taxon>
        <taxon>Pseudomonadati</taxon>
        <taxon>Myxococcota</taxon>
        <taxon>Polyangia</taxon>
        <taxon>Polyangiales</taxon>
        <taxon>Polyangiaceae</taxon>
        <taxon>Sorangium</taxon>
    </lineage>
</organism>
<accession>A0A150QK82</accession>